<evidence type="ECO:0000256" key="1">
    <source>
        <dbReference type="ARBA" id="ARBA00007756"/>
    </source>
</evidence>
<comment type="caution">
    <text evidence="6">The sequence shown here is derived from an EMBL/GenBank/DDBJ whole genome shotgun (WGS) entry which is preliminary data.</text>
</comment>
<comment type="function">
    <text evidence="4">GTPase involved in activation of the TORC1 signaling pathway, which promotes growth and represses autophagy in nutrient-rich conditions.</text>
</comment>
<feature type="region of interest" description="Disordered" evidence="5">
    <location>
        <begin position="205"/>
        <end position="243"/>
    </location>
</feature>
<keyword evidence="7" id="KW-1185">Reference proteome</keyword>
<dbReference type="InterPro" id="IPR027417">
    <property type="entry name" value="P-loop_NTPase"/>
</dbReference>
<sequence>MNFEIFVHKAEKLQEDDKIENFRQLHERVADQLLEKCTDHERIGLNFYLTSVYDHSVNEAFSRVLQGLIGSLSYLEDLLNGFCANSQTSKVFLFDIKSRLFIATDASPVDAATHNLCCDYLSMLKAFGPLYQSKSVGSIRARGSTSGAPTSAIPQPSLAPSPSSRRPPLGHSSTSTSSVPPSTNATERPSKEFFYPSASTTLSSTPLAASQSHAASRTAAHKTANNHSTQSSGTQGSRAPSSAISNSTALTYHVLTPHLALVALVPIGVHEGRRALLEWNVVWVREGVKEIWEAEWKRRRDAYAKLNLSV</sequence>
<evidence type="ECO:0000256" key="3">
    <source>
        <dbReference type="ARBA" id="ARBA00023134"/>
    </source>
</evidence>
<dbReference type="Gene3D" id="3.40.50.300">
    <property type="entry name" value="P-loop containing nucleotide triphosphate hydrolases"/>
    <property type="match status" value="1"/>
</dbReference>
<organism evidence="6 7">
    <name type="scientific">Hohenbuehelia grisea</name>
    <dbReference type="NCBI Taxonomy" id="104357"/>
    <lineage>
        <taxon>Eukaryota</taxon>
        <taxon>Fungi</taxon>
        <taxon>Dikarya</taxon>
        <taxon>Basidiomycota</taxon>
        <taxon>Agaricomycotina</taxon>
        <taxon>Agaricomycetes</taxon>
        <taxon>Agaricomycetidae</taxon>
        <taxon>Agaricales</taxon>
        <taxon>Pleurotineae</taxon>
        <taxon>Pleurotaceae</taxon>
        <taxon>Hohenbuehelia</taxon>
    </lineage>
</organism>
<evidence type="ECO:0000256" key="2">
    <source>
        <dbReference type="ARBA" id="ARBA00022741"/>
    </source>
</evidence>
<proteinExistence type="inferred from homology"/>
<dbReference type="PANTHER" id="PTHR11259:SF2">
    <property type="entry name" value="GH16429P"/>
    <property type="match status" value="1"/>
</dbReference>
<keyword evidence="2 4" id="KW-0547">Nucleotide-binding</keyword>
<feature type="compositionally biased region" description="Polar residues" evidence="5">
    <location>
        <begin position="223"/>
        <end position="243"/>
    </location>
</feature>
<protein>
    <recommendedName>
        <fullName evidence="4">GTP-binding protein</fullName>
    </recommendedName>
</protein>
<keyword evidence="3 4" id="KW-0342">GTP-binding</keyword>
<accession>A0ABR3JKW0</accession>
<feature type="region of interest" description="Disordered" evidence="5">
    <location>
        <begin position="141"/>
        <end position="190"/>
    </location>
</feature>
<reference evidence="7" key="1">
    <citation type="submission" date="2024-06" db="EMBL/GenBank/DDBJ databases">
        <title>Multi-omics analyses provide insights into the biosynthesis of the anticancer antibiotic pleurotin in Hohenbuehelia grisea.</title>
        <authorList>
            <person name="Weaver J.A."/>
            <person name="Alberti F."/>
        </authorList>
    </citation>
    <scope>NUCLEOTIDE SEQUENCE [LARGE SCALE GENOMIC DNA]</scope>
    <source>
        <strain evidence="7">T-177</strain>
    </source>
</reference>
<name>A0ABR3JKW0_9AGAR</name>
<evidence type="ECO:0000313" key="6">
    <source>
        <dbReference type="EMBL" id="KAL0955982.1"/>
    </source>
</evidence>
<dbReference type="EMBL" id="JASNQZ010000006">
    <property type="protein sequence ID" value="KAL0955982.1"/>
    <property type="molecule type" value="Genomic_DNA"/>
</dbReference>
<dbReference type="Pfam" id="PF04670">
    <property type="entry name" value="Gtr1_RagA"/>
    <property type="match status" value="1"/>
</dbReference>
<evidence type="ECO:0000256" key="5">
    <source>
        <dbReference type="SAM" id="MobiDB-lite"/>
    </source>
</evidence>
<gene>
    <name evidence="6" type="ORF">HGRIS_002160</name>
</gene>
<dbReference type="Proteomes" id="UP001556367">
    <property type="component" value="Unassembled WGS sequence"/>
</dbReference>
<comment type="subunit">
    <text evidence="4">Component of the GSE complex.</text>
</comment>
<evidence type="ECO:0000256" key="4">
    <source>
        <dbReference type="RuleBase" id="RU367014"/>
    </source>
</evidence>
<comment type="similarity">
    <text evidence="1 4">Belongs to the GTR/RAG GTP-binding protein family.</text>
</comment>
<evidence type="ECO:0000313" key="7">
    <source>
        <dbReference type="Proteomes" id="UP001556367"/>
    </source>
</evidence>
<dbReference type="PANTHER" id="PTHR11259">
    <property type="entry name" value="RAS-RELATED GTP BINDING RAG/GTR YEAST"/>
    <property type="match status" value="1"/>
</dbReference>
<dbReference type="Gene3D" id="3.30.450.190">
    <property type="match status" value="1"/>
</dbReference>
<feature type="compositionally biased region" description="Low complexity" evidence="5">
    <location>
        <begin position="151"/>
        <end position="183"/>
    </location>
</feature>
<dbReference type="InterPro" id="IPR006762">
    <property type="entry name" value="Gtr1_RagA"/>
</dbReference>